<keyword evidence="9" id="KW-0560">Oxidoreductase</keyword>
<dbReference type="GO" id="GO:0020037">
    <property type="term" value="F:heme binding"/>
    <property type="evidence" value="ECO:0007669"/>
    <property type="project" value="InterPro"/>
</dbReference>
<evidence type="ECO:0000313" key="16">
    <source>
        <dbReference type="Proteomes" id="UP000518752"/>
    </source>
</evidence>
<dbReference type="GO" id="GO:0016705">
    <property type="term" value="F:oxidoreductase activity, acting on paired donors, with incorporation or reduction of molecular oxygen"/>
    <property type="evidence" value="ECO:0007669"/>
    <property type="project" value="InterPro"/>
</dbReference>
<evidence type="ECO:0000256" key="4">
    <source>
        <dbReference type="ARBA" id="ARBA00010617"/>
    </source>
</evidence>
<dbReference type="EMBL" id="JAACJN010000006">
    <property type="protein sequence ID" value="KAF5392294.1"/>
    <property type="molecule type" value="Genomic_DNA"/>
</dbReference>
<comment type="caution">
    <text evidence="15">The sequence shown here is derived from an EMBL/GenBank/DDBJ whole genome shotgun (WGS) entry which is preliminary data.</text>
</comment>
<evidence type="ECO:0000256" key="13">
    <source>
        <dbReference type="ARBA" id="ARBA00023180"/>
    </source>
</evidence>
<reference evidence="15 16" key="1">
    <citation type="journal article" date="2020" name="ISME J.">
        <title>Uncovering the hidden diversity of litter-decomposition mechanisms in mushroom-forming fungi.</title>
        <authorList>
            <person name="Floudas D."/>
            <person name="Bentzer J."/>
            <person name="Ahren D."/>
            <person name="Johansson T."/>
            <person name="Persson P."/>
            <person name="Tunlid A."/>
        </authorList>
    </citation>
    <scope>NUCLEOTIDE SEQUENCE [LARGE SCALE GENOMIC DNA]</scope>
    <source>
        <strain evidence="15 16">CBS 406.79</strain>
    </source>
</reference>
<evidence type="ECO:0000256" key="8">
    <source>
        <dbReference type="ARBA" id="ARBA00022989"/>
    </source>
</evidence>
<evidence type="ECO:0008006" key="17">
    <source>
        <dbReference type="Google" id="ProtNLM"/>
    </source>
</evidence>
<comment type="subcellular location">
    <subcellularLocation>
        <location evidence="2">Membrane</location>
        <topology evidence="2">Single-pass membrane protein</topology>
    </subcellularLocation>
</comment>
<sequence length="529" mass="59304">MAFEITSLGYGTYAPGQDSPDLISPAGKPNNRRLFVYSHGDVSFTRSLWNNSSFTPTKGGLSKATAFTPWALRTPFLWHCLFAMGKEALGAPLLTNRTTGPIICLNMFGKTLVVLNTHEAAFDLLSRRSKIYNGRPPSILISDTMTGGLAFPLVDHGDLWKRHRRAAQTVLNSRTIEKYHEIQECQSHKLAHDLLREPESWPLLIKNSLFTLFCHIGYGDEATEDIAQYLGDFMTRVVQAAIPGSSMTDFVPLLASLPSWLSPWKEFRLRQFKKDDEKFQTTFSKFETDASEQGSMSQTLSETREQNDMSARESAWLTAVLCAIGSEVTSSVLPVFFLAMALYPEVQRKAQAEIDSAIGQDRCPTFQDRDGLPYIQALVREVLRWRPIGPIGFPRACLQDDYYNGYLIPKGAIVIPNIWAMNRNQLLYPDYDEFRPERYLDFKADVLGAHGQGHVSYGFGDRICSGMHIANDTLFINIAAILQACNIFSEGESLNHGKANHIFDELGIVTRPGEFMCQISSRLPSEGMI</sequence>
<feature type="binding site" description="axial binding residue" evidence="14">
    <location>
        <position position="464"/>
    </location>
    <ligand>
        <name>heme</name>
        <dbReference type="ChEBI" id="CHEBI:30413"/>
    </ligand>
    <ligandPart>
        <name>Fe</name>
        <dbReference type="ChEBI" id="CHEBI:18248"/>
    </ligandPart>
</feature>
<proteinExistence type="inferred from homology"/>
<evidence type="ECO:0000313" key="15">
    <source>
        <dbReference type="EMBL" id="KAF5392294.1"/>
    </source>
</evidence>
<evidence type="ECO:0000256" key="6">
    <source>
        <dbReference type="ARBA" id="ARBA00022692"/>
    </source>
</evidence>
<keyword evidence="5 14" id="KW-0349">Heme</keyword>
<evidence type="ECO:0000256" key="2">
    <source>
        <dbReference type="ARBA" id="ARBA00004167"/>
    </source>
</evidence>
<dbReference type="Gene3D" id="1.10.630.10">
    <property type="entry name" value="Cytochrome P450"/>
    <property type="match status" value="1"/>
</dbReference>
<evidence type="ECO:0000256" key="5">
    <source>
        <dbReference type="ARBA" id="ARBA00022617"/>
    </source>
</evidence>
<keyword evidence="7 14" id="KW-0479">Metal-binding</keyword>
<dbReference type="CDD" id="cd11065">
    <property type="entry name" value="CYP64-like"/>
    <property type="match status" value="1"/>
</dbReference>
<evidence type="ECO:0000256" key="14">
    <source>
        <dbReference type="PIRSR" id="PIRSR602401-1"/>
    </source>
</evidence>
<evidence type="ECO:0000256" key="9">
    <source>
        <dbReference type="ARBA" id="ARBA00023002"/>
    </source>
</evidence>
<dbReference type="SUPFAM" id="SSF48264">
    <property type="entry name" value="Cytochrome P450"/>
    <property type="match status" value="1"/>
</dbReference>
<dbReference type="GO" id="GO:0004497">
    <property type="term" value="F:monooxygenase activity"/>
    <property type="evidence" value="ECO:0007669"/>
    <property type="project" value="UniProtKB-KW"/>
</dbReference>
<keyword evidence="6" id="KW-0812">Transmembrane</keyword>
<evidence type="ECO:0000256" key="12">
    <source>
        <dbReference type="ARBA" id="ARBA00023136"/>
    </source>
</evidence>
<gene>
    <name evidence="15" type="ORF">D9757_001454</name>
</gene>
<keyword evidence="10 14" id="KW-0408">Iron</keyword>
<dbReference type="PRINTS" id="PR00463">
    <property type="entry name" value="EP450I"/>
</dbReference>
<dbReference type="Proteomes" id="UP000518752">
    <property type="component" value="Unassembled WGS sequence"/>
</dbReference>
<protein>
    <recommendedName>
        <fullName evidence="17">Cytochrome P450</fullName>
    </recommendedName>
</protein>
<dbReference type="InterPro" id="IPR002401">
    <property type="entry name" value="Cyt_P450_E_grp-I"/>
</dbReference>
<evidence type="ECO:0000256" key="10">
    <source>
        <dbReference type="ARBA" id="ARBA00023004"/>
    </source>
</evidence>
<keyword evidence="8" id="KW-1133">Transmembrane helix</keyword>
<keyword evidence="11" id="KW-0503">Monooxygenase</keyword>
<evidence type="ECO:0000256" key="11">
    <source>
        <dbReference type="ARBA" id="ARBA00023033"/>
    </source>
</evidence>
<comment type="cofactor">
    <cofactor evidence="1 14">
        <name>heme</name>
        <dbReference type="ChEBI" id="CHEBI:30413"/>
    </cofactor>
</comment>
<dbReference type="AlphaFoldDB" id="A0A8H5HZ85"/>
<name>A0A8H5HZ85_9AGAR</name>
<organism evidence="15 16">
    <name type="scientific">Collybiopsis confluens</name>
    <dbReference type="NCBI Taxonomy" id="2823264"/>
    <lineage>
        <taxon>Eukaryota</taxon>
        <taxon>Fungi</taxon>
        <taxon>Dikarya</taxon>
        <taxon>Basidiomycota</taxon>
        <taxon>Agaricomycotina</taxon>
        <taxon>Agaricomycetes</taxon>
        <taxon>Agaricomycetidae</taxon>
        <taxon>Agaricales</taxon>
        <taxon>Marasmiineae</taxon>
        <taxon>Omphalotaceae</taxon>
        <taxon>Collybiopsis</taxon>
    </lineage>
</organism>
<keyword evidence="12" id="KW-0472">Membrane</keyword>
<dbReference type="OrthoDB" id="2789670at2759"/>
<accession>A0A8H5HZ85</accession>
<evidence type="ECO:0000256" key="7">
    <source>
        <dbReference type="ARBA" id="ARBA00022723"/>
    </source>
</evidence>
<dbReference type="InterPro" id="IPR036396">
    <property type="entry name" value="Cyt_P450_sf"/>
</dbReference>
<keyword evidence="13" id="KW-0325">Glycoprotein</keyword>
<keyword evidence="16" id="KW-1185">Reference proteome</keyword>
<comment type="pathway">
    <text evidence="3">Secondary metabolite biosynthesis.</text>
</comment>
<dbReference type="Pfam" id="PF00067">
    <property type="entry name" value="p450"/>
    <property type="match status" value="1"/>
</dbReference>
<dbReference type="InterPro" id="IPR001128">
    <property type="entry name" value="Cyt_P450"/>
</dbReference>
<dbReference type="GO" id="GO:0016020">
    <property type="term" value="C:membrane"/>
    <property type="evidence" value="ECO:0007669"/>
    <property type="project" value="UniProtKB-SubCell"/>
</dbReference>
<dbReference type="PANTHER" id="PTHR46300">
    <property type="entry name" value="P450, PUTATIVE (EUROFUNG)-RELATED-RELATED"/>
    <property type="match status" value="1"/>
</dbReference>
<evidence type="ECO:0000256" key="3">
    <source>
        <dbReference type="ARBA" id="ARBA00005179"/>
    </source>
</evidence>
<dbReference type="GO" id="GO:0005506">
    <property type="term" value="F:iron ion binding"/>
    <property type="evidence" value="ECO:0007669"/>
    <property type="project" value="InterPro"/>
</dbReference>
<dbReference type="PANTHER" id="PTHR46300:SF2">
    <property type="entry name" value="CYTOCHROME P450 MONOOXYGENASE ALNH-RELATED"/>
    <property type="match status" value="1"/>
</dbReference>
<dbReference type="InterPro" id="IPR050364">
    <property type="entry name" value="Cytochrome_P450_fung"/>
</dbReference>
<comment type="similarity">
    <text evidence="4">Belongs to the cytochrome P450 family.</text>
</comment>
<evidence type="ECO:0000256" key="1">
    <source>
        <dbReference type="ARBA" id="ARBA00001971"/>
    </source>
</evidence>